<name>A0A4U0SCM3_9ACTN</name>
<feature type="region of interest" description="Disordered" evidence="1">
    <location>
        <begin position="20"/>
        <end position="74"/>
    </location>
</feature>
<dbReference type="Proteomes" id="UP000305778">
    <property type="component" value="Unassembled WGS sequence"/>
</dbReference>
<reference evidence="2 3" key="1">
    <citation type="submission" date="2019-04" db="EMBL/GenBank/DDBJ databases">
        <title>Streptomyces oryziradicis sp. nov., a novel actinomycete isolated from rhizosphere soil of rice (Oryza sativa L.).</title>
        <authorList>
            <person name="Li C."/>
        </authorList>
    </citation>
    <scope>NUCLEOTIDE SEQUENCE [LARGE SCALE GENOMIC DNA]</scope>
    <source>
        <strain evidence="2 3">NEAU-C40</strain>
    </source>
</reference>
<dbReference type="EMBL" id="SUMC01000037">
    <property type="protein sequence ID" value="TKA06563.1"/>
    <property type="molecule type" value="Genomic_DNA"/>
</dbReference>
<protein>
    <submittedName>
        <fullName evidence="2">Uncharacterized protein</fullName>
    </submittedName>
</protein>
<proteinExistence type="predicted"/>
<keyword evidence="3" id="KW-1185">Reference proteome</keyword>
<dbReference type="AlphaFoldDB" id="A0A4U0SCM3"/>
<dbReference type="RefSeq" id="WP_136727340.1">
    <property type="nucleotide sequence ID" value="NZ_JAOPYF010000357.1"/>
</dbReference>
<sequence length="74" mass="7658">MRKLVAEVINRDQLVKDAYGSYGRPTDTTDPQGIVKGAAAPVSCPPSNPVPYSGGPGPDGARRRLTPGPEVTPG</sequence>
<comment type="caution">
    <text evidence="2">The sequence shown here is derived from an EMBL/GenBank/DDBJ whole genome shotgun (WGS) entry which is preliminary data.</text>
</comment>
<gene>
    <name evidence="2" type="ORF">FCI23_31335</name>
</gene>
<evidence type="ECO:0000313" key="3">
    <source>
        <dbReference type="Proteomes" id="UP000305778"/>
    </source>
</evidence>
<accession>A0A4U0SCM3</accession>
<evidence type="ECO:0000313" key="2">
    <source>
        <dbReference type="EMBL" id="TKA06563.1"/>
    </source>
</evidence>
<organism evidence="2 3">
    <name type="scientific">Actinacidiphila oryziradicis</name>
    <dbReference type="NCBI Taxonomy" id="2571141"/>
    <lineage>
        <taxon>Bacteria</taxon>
        <taxon>Bacillati</taxon>
        <taxon>Actinomycetota</taxon>
        <taxon>Actinomycetes</taxon>
        <taxon>Kitasatosporales</taxon>
        <taxon>Streptomycetaceae</taxon>
        <taxon>Actinacidiphila</taxon>
    </lineage>
</organism>
<evidence type="ECO:0000256" key="1">
    <source>
        <dbReference type="SAM" id="MobiDB-lite"/>
    </source>
</evidence>